<dbReference type="EMBL" id="CCKQ01012618">
    <property type="protein sequence ID" value="CDW84235.1"/>
    <property type="molecule type" value="Genomic_DNA"/>
</dbReference>
<name>A0A078APE0_STYLE</name>
<proteinExistence type="predicted"/>
<protein>
    <submittedName>
        <fullName evidence="2">Uncharacterized protein</fullName>
    </submittedName>
</protein>
<keyword evidence="3" id="KW-1185">Reference proteome</keyword>
<dbReference type="InParanoid" id="A0A078APE0"/>
<dbReference type="Proteomes" id="UP000039865">
    <property type="component" value="Unassembled WGS sequence"/>
</dbReference>
<gene>
    <name evidence="2" type="primary">Contig3317.g3549</name>
    <name evidence="2" type="ORF">STYLEM_13292</name>
</gene>
<evidence type="ECO:0000313" key="3">
    <source>
        <dbReference type="Proteomes" id="UP000039865"/>
    </source>
</evidence>
<feature type="transmembrane region" description="Helical" evidence="1">
    <location>
        <begin position="119"/>
        <end position="137"/>
    </location>
</feature>
<accession>A0A078APE0</accession>
<evidence type="ECO:0000313" key="2">
    <source>
        <dbReference type="EMBL" id="CDW84235.1"/>
    </source>
</evidence>
<sequence length="177" mass="20472">METYSKIIKSTVIQLRQFNGEVFVLKILLVKCALIWRNKIKDKILQFRKKIMREGFSNKEDCVEISEIKVGDRVRIELTLPKCFDKEYNSNIIAGEYSPVDNSFNLTLKICEPSLLCRLFPWIIAGGISLAIGFTLFQNYSNIRNCNNAEKEICQPCGNQHQIDAPVYQKRNQIYNA</sequence>
<keyword evidence="1" id="KW-1133">Transmembrane helix</keyword>
<keyword evidence="1" id="KW-0812">Transmembrane</keyword>
<keyword evidence="1" id="KW-0472">Membrane</keyword>
<dbReference type="AlphaFoldDB" id="A0A078APE0"/>
<reference evidence="2 3" key="1">
    <citation type="submission" date="2014-06" db="EMBL/GenBank/DDBJ databases">
        <authorList>
            <person name="Swart Estienne"/>
        </authorList>
    </citation>
    <scope>NUCLEOTIDE SEQUENCE [LARGE SCALE GENOMIC DNA]</scope>
    <source>
        <strain evidence="2 3">130c</strain>
    </source>
</reference>
<evidence type="ECO:0000256" key="1">
    <source>
        <dbReference type="SAM" id="Phobius"/>
    </source>
</evidence>
<organism evidence="2 3">
    <name type="scientific">Stylonychia lemnae</name>
    <name type="common">Ciliate</name>
    <dbReference type="NCBI Taxonomy" id="5949"/>
    <lineage>
        <taxon>Eukaryota</taxon>
        <taxon>Sar</taxon>
        <taxon>Alveolata</taxon>
        <taxon>Ciliophora</taxon>
        <taxon>Intramacronucleata</taxon>
        <taxon>Spirotrichea</taxon>
        <taxon>Stichotrichia</taxon>
        <taxon>Sporadotrichida</taxon>
        <taxon>Oxytrichidae</taxon>
        <taxon>Stylonychinae</taxon>
        <taxon>Stylonychia</taxon>
    </lineage>
</organism>